<dbReference type="GO" id="GO:0046872">
    <property type="term" value="F:metal ion binding"/>
    <property type="evidence" value="ECO:0007669"/>
    <property type="project" value="InterPro"/>
</dbReference>
<evidence type="ECO:0000259" key="3">
    <source>
        <dbReference type="Pfam" id="PF00675"/>
    </source>
</evidence>
<feature type="domain" description="Peptidase M16 C-terminal" evidence="4">
    <location>
        <begin position="176"/>
        <end position="342"/>
    </location>
</feature>
<dbReference type="Pfam" id="PF00675">
    <property type="entry name" value="Peptidase_M16"/>
    <property type="match status" value="1"/>
</dbReference>
<dbReference type="EMBL" id="MHMD01000002">
    <property type="protein sequence ID" value="OGZ22321.1"/>
    <property type="molecule type" value="Genomic_DNA"/>
</dbReference>
<comment type="similarity">
    <text evidence="1 2">Belongs to the peptidase M16 family.</text>
</comment>
<dbReference type="InterPro" id="IPR007863">
    <property type="entry name" value="Peptidase_M16_C"/>
</dbReference>
<dbReference type="InterPro" id="IPR050361">
    <property type="entry name" value="MPP/UQCRC_Complex"/>
</dbReference>
<evidence type="ECO:0000259" key="4">
    <source>
        <dbReference type="Pfam" id="PF05193"/>
    </source>
</evidence>
<feature type="domain" description="Peptidase M16 N-terminal" evidence="3">
    <location>
        <begin position="31"/>
        <end position="134"/>
    </location>
</feature>
<evidence type="ECO:0000256" key="2">
    <source>
        <dbReference type="RuleBase" id="RU004447"/>
    </source>
</evidence>
<organism evidence="5 6">
    <name type="scientific">Candidatus Nealsonbacteria bacterium RIFCSPHIGHO2_02_FULL_43_13</name>
    <dbReference type="NCBI Taxonomy" id="1801668"/>
    <lineage>
        <taxon>Bacteria</taxon>
        <taxon>Candidatus Nealsoniibacteriota</taxon>
    </lineage>
</organism>
<comment type="caution">
    <text evidence="5">The sequence shown here is derived from an EMBL/GenBank/DDBJ whole genome shotgun (WGS) entry which is preliminary data.</text>
</comment>
<name>A0A1G2EAK2_9BACT</name>
<gene>
    <name evidence="5" type="ORF">A3D46_02855</name>
</gene>
<dbReference type="Gene3D" id="3.30.830.10">
    <property type="entry name" value="Metalloenzyme, LuxS/M16 peptidase-like"/>
    <property type="match status" value="2"/>
</dbReference>
<dbReference type="PROSITE" id="PS00143">
    <property type="entry name" value="INSULINASE"/>
    <property type="match status" value="1"/>
</dbReference>
<dbReference type="InterPro" id="IPR011249">
    <property type="entry name" value="Metalloenz_LuxS/M16"/>
</dbReference>
<dbReference type="STRING" id="1801668.A3D46_02855"/>
<dbReference type="GO" id="GO:0004222">
    <property type="term" value="F:metalloendopeptidase activity"/>
    <property type="evidence" value="ECO:0007669"/>
    <property type="project" value="InterPro"/>
</dbReference>
<dbReference type="PANTHER" id="PTHR11851">
    <property type="entry name" value="METALLOPROTEASE"/>
    <property type="match status" value="1"/>
</dbReference>
<proteinExistence type="inferred from homology"/>
<evidence type="ECO:0000256" key="1">
    <source>
        <dbReference type="ARBA" id="ARBA00007261"/>
    </source>
</evidence>
<dbReference type="InterPro" id="IPR001431">
    <property type="entry name" value="Pept_M16_Zn_BS"/>
</dbReference>
<reference evidence="5 6" key="1">
    <citation type="journal article" date="2016" name="Nat. Commun.">
        <title>Thousands of microbial genomes shed light on interconnected biogeochemical processes in an aquifer system.</title>
        <authorList>
            <person name="Anantharaman K."/>
            <person name="Brown C.T."/>
            <person name="Hug L.A."/>
            <person name="Sharon I."/>
            <person name="Castelle C.J."/>
            <person name="Probst A.J."/>
            <person name="Thomas B.C."/>
            <person name="Singh A."/>
            <person name="Wilkins M.J."/>
            <person name="Karaoz U."/>
            <person name="Brodie E.L."/>
            <person name="Williams K.H."/>
            <person name="Hubbard S.S."/>
            <person name="Banfield J.F."/>
        </authorList>
    </citation>
    <scope>NUCLEOTIDE SEQUENCE [LARGE SCALE GENOMIC DNA]</scope>
</reference>
<dbReference type="Proteomes" id="UP000178703">
    <property type="component" value="Unassembled WGS sequence"/>
</dbReference>
<dbReference type="PANTHER" id="PTHR11851:SF49">
    <property type="entry name" value="MITOCHONDRIAL-PROCESSING PEPTIDASE SUBUNIT ALPHA"/>
    <property type="match status" value="1"/>
</dbReference>
<evidence type="ECO:0000313" key="6">
    <source>
        <dbReference type="Proteomes" id="UP000178703"/>
    </source>
</evidence>
<protein>
    <recommendedName>
        <fullName evidence="7">Peptidase M16 N-terminal domain-containing protein</fullName>
    </recommendedName>
</protein>
<sequence>MWDPYAEFQSATLPNGLTVYSAHWSGRPWEAMGFLIHSGAEHDPIGLEGLSHFVEHLVSKNTSISSKDISAFLEDCGGIVNFGSTGYPQTYYRFFVPTDKIILTEALSIFGHMLLSAKIEKLIERERQIVINEFRRRYTVKFRFDLDMREQKALYAGYWLERFVSPFGAPESVGRITQGDLQSHYDKHYTPANMSIVGVGGMTLSELTELLSESPFAISKKGMRTPIPNPVIDLVPPFETRYVFELSKHVIVTTPIEVGSYRSVTRIPGNVNTRAVQILSRMFDEVLNEEVRERRAWTYSIDSSWLNYRHFHEFSINCGSFALKAIDEIEEVVEVCIAFMEDREDLFEQVKRHILANNFMFDSTGKKVCDGALDDLADYQRIISLAEYGKDIERVTMNDIRDLLRWLRPEWRWTRIQRP</sequence>
<dbReference type="SUPFAM" id="SSF63411">
    <property type="entry name" value="LuxS/MPP-like metallohydrolase"/>
    <property type="match status" value="2"/>
</dbReference>
<dbReference type="AlphaFoldDB" id="A0A1G2EAK2"/>
<evidence type="ECO:0008006" key="7">
    <source>
        <dbReference type="Google" id="ProtNLM"/>
    </source>
</evidence>
<evidence type="ECO:0000313" key="5">
    <source>
        <dbReference type="EMBL" id="OGZ22321.1"/>
    </source>
</evidence>
<accession>A0A1G2EAK2</accession>
<dbReference type="InterPro" id="IPR011765">
    <property type="entry name" value="Pept_M16_N"/>
</dbReference>
<dbReference type="Pfam" id="PF05193">
    <property type="entry name" value="Peptidase_M16_C"/>
    <property type="match status" value="1"/>
</dbReference>
<dbReference type="GO" id="GO:0006508">
    <property type="term" value="P:proteolysis"/>
    <property type="evidence" value="ECO:0007669"/>
    <property type="project" value="InterPro"/>
</dbReference>